<dbReference type="InterPro" id="IPR050109">
    <property type="entry name" value="HTH-type_TetR-like_transc_reg"/>
</dbReference>
<evidence type="ECO:0000259" key="7">
    <source>
        <dbReference type="PROSITE" id="PS50977"/>
    </source>
</evidence>
<reference evidence="8" key="1">
    <citation type="submission" date="2022-05" db="EMBL/GenBank/DDBJ databases">
        <authorList>
            <person name="Tuo L."/>
        </authorList>
    </citation>
    <scope>NUCLEOTIDE SEQUENCE</scope>
    <source>
        <strain evidence="8">BSK12Z-4</strain>
    </source>
</reference>
<accession>A0A9X2D985</accession>
<dbReference type="InterPro" id="IPR004111">
    <property type="entry name" value="Repressor_TetR_C"/>
</dbReference>
<dbReference type="SUPFAM" id="SSF48498">
    <property type="entry name" value="Tetracyclin repressor-like, C-terminal domain"/>
    <property type="match status" value="1"/>
</dbReference>
<evidence type="ECO:0000256" key="6">
    <source>
        <dbReference type="SAM" id="MobiDB-lite"/>
    </source>
</evidence>
<keyword evidence="4" id="KW-0804">Transcription</keyword>
<dbReference type="RefSeq" id="WP_250056220.1">
    <property type="nucleotide sequence ID" value="NZ_JAMJPH010000028.1"/>
</dbReference>
<dbReference type="EMBL" id="JAMOIL010000017">
    <property type="protein sequence ID" value="MCM0621379.1"/>
    <property type="molecule type" value="Genomic_DNA"/>
</dbReference>
<sequence>MPTASPDARSTSDRGPGRPPVPLERIVSAALRIVDEEGAEALTLRSLAARLKGSTATLYRHFSDRAALIRAVVDQVFGEVELDETLLTQATWDVSLRHVAEAMFATLQAHRNVAPLLLADFPSGPHAVGLRERTLEVLQQRGFEPDEALLTYATLARHVLGFGMQVPRQASLAGPGGAASSVDPTTARGSTARPPGSIDLVEEFRYGLTLMIEGLSNRHESPRSNHDDQAL</sequence>
<keyword evidence="1" id="KW-0678">Repressor</keyword>
<dbReference type="GO" id="GO:0000976">
    <property type="term" value="F:transcription cis-regulatory region binding"/>
    <property type="evidence" value="ECO:0007669"/>
    <property type="project" value="TreeGrafter"/>
</dbReference>
<gene>
    <name evidence="8" type="ORF">M8330_13875</name>
</gene>
<dbReference type="PANTHER" id="PTHR30055">
    <property type="entry name" value="HTH-TYPE TRANSCRIPTIONAL REGULATOR RUTR"/>
    <property type="match status" value="1"/>
</dbReference>
<dbReference type="InterPro" id="IPR001647">
    <property type="entry name" value="HTH_TetR"/>
</dbReference>
<dbReference type="GO" id="GO:0045892">
    <property type="term" value="P:negative regulation of DNA-templated transcription"/>
    <property type="evidence" value="ECO:0007669"/>
    <property type="project" value="InterPro"/>
</dbReference>
<dbReference type="Pfam" id="PF02909">
    <property type="entry name" value="TetR_C_1"/>
    <property type="match status" value="1"/>
</dbReference>
<feature type="domain" description="HTH tetR-type" evidence="7">
    <location>
        <begin position="20"/>
        <end position="80"/>
    </location>
</feature>
<keyword evidence="3 5" id="KW-0238">DNA-binding</keyword>
<name>A0A9X2D985_9ACTN</name>
<dbReference type="SUPFAM" id="SSF46689">
    <property type="entry name" value="Homeodomain-like"/>
    <property type="match status" value="1"/>
</dbReference>
<dbReference type="PANTHER" id="PTHR30055:SF151">
    <property type="entry name" value="TRANSCRIPTIONAL REGULATORY PROTEIN"/>
    <property type="match status" value="1"/>
</dbReference>
<feature type="DNA-binding region" description="H-T-H motif" evidence="5">
    <location>
        <begin position="43"/>
        <end position="62"/>
    </location>
</feature>
<organism evidence="8 9">
    <name type="scientific">Nocardioides bruguierae</name>
    <dbReference type="NCBI Taxonomy" id="2945102"/>
    <lineage>
        <taxon>Bacteria</taxon>
        <taxon>Bacillati</taxon>
        <taxon>Actinomycetota</taxon>
        <taxon>Actinomycetes</taxon>
        <taxon>Propionibacteriales</taxon>
        <taxon>Nocardioidaceae</taxon>
        <taxon>Nocardioides</taxon>
    </lineage>
</organism>
<evidence type="ECO:0000256" key="3">
    <source>
        <dbReference type="ARBA" id="ARBA00023125"/>
    </source>
</evidence>
<comment type="caution">
    <text evidence="8">The sequence shown here is derived from an EMBL/GenBank/DDBJ whole genome shotgun (WGS) entry which is preliminary data.</text>
</comment>
<dbReference type="PRINTS" id="PR00455">
    <property type="entry name" value="HTHTETR"/>
</dbReference>
<dbReference type="InterPro" id="IPR009057">
    <property type="entry name" value="Homeodomain-like_sf"/>
</dbReference>
<evidence type="ECO:0000256" key="1">
    <source>
        <dbReference type="ARBA" id="ARBA00022491"/>
    </source>
</evidence>
<proteinExistence type="predicted"/>
<dbReference type="GO" id="GO:0046677">
    <property type="term" value="P:response to antibiotic"/>
    <property type="evidence" value="ECO:0007669"/>
    <property type="project" value="InterPro"/>
</dbReference>
<evidence type="ECO:0000256" key="4">
    <source>
        <dbReference type="ARBA" id="ARBA00023163"/>
    </source>
</evidence>
<evidence type="ECO:0000313" key="8">
    <source>
        <dbReference type="EMBL" id="MCM0621379.1"/>
    </source>
</evidence>
<dbReference type="InterPro" id="IPR003012">
    <property type="entry name" value="Tet_transcr_reg_TetR"/>
</dbReference>
<dbReference type="PRINTS" id="PR00400">
    <property type="entry name" value="TETREPRESSOR"/>
</dbReference>
<evidence type="ECO:0000256" key="5">
    <source>
        <dbReference type="PROSITE-ProRule" id="PRU00335"/>
    </source>
</evidence>
<dbReference type="Pfam" id="PF00440">
    <property type="entry name" value="TetR_N"/>
    <property type="match status" value="1"/>
</dbReference>
<dbReference type="InterPro" id="IPR036271">
    <property type="entry name" value="Tet_transcr_reg_TetR-rel_C_sf"/>
</dbReference>
<dbReference type="GO" id="GO:0003700">
    <property type="term" value="F:DNA-binding transcription factor activity"/>
    <property type="evidence" value="ECO:0007669"/>
    <property type="project" value="TreeGrafter"/>
</dbReference>
<feature type="region of interest" description="Disordered" evidence="6">
    <location>
        <begin position="173"/>
        <end position="196"/>
    </location>
</feature>
<dbReference type="AlphaFoldDB" id="A0A9X2D985"/>
<evidence type="ECO:0000256" key="2">
    <source>
        <dbReference type="ARBA" id="ARBA00023015"/>
    </source>
</evidence>
<dbReference type="Proteomes" id="UP001139485">
    <property type="component" value="Unassembled WGS sequence"/>
</dbReference>
<keyword evidence="2" id="KW-0805">Transcription regulation</keyword>
<keyword evidence="9" id="KW-1185">Reference proteome</keyword>
<dbReference type="PROSITE" id="PS50977">
    <property type="entry name" value="HTH_TETR_2"/>
    <property type="match status" value="1"/>
</dbReference>
<dbReference type="Gene3D" id="1.10.357.10">
    <property type="entry name" value="Tetracycline Repressor, domain 2"/>
    <property type="match status" value="1"/>
</dbReference>
<evidence type="ECO:0000313" key="9">
    <source>
        <dbReference type="Proteomes" id="UP001139485"/>
    </source>
</evidence>
<feature type="region of interest" description="Disordered" evidence="6">
    <location>
        <begin position="1"/>
        <end position="21"/>
    </location>
</feature>
<protein>
    <submittedName>
        <fullName evidence="8">TetR/AcrR family transcriptional regulator</fullName>
    </submittedName>
</protein>